<gene>
    <name evidence="1" type="ORF">S06H3_38422</name>
</gene>
<dbReference type="EMBL" id="BARV01023417">
    <property type="protein sequence ID" value="GAI36513.1"/>
    <property type="molecule type" value="Genomic_DNA"/>
</dbReference>
<comment type="caution">
    <text evidence="1">The sequence shown here is derived from an EMBL/GenBank/DDBJ whole genome shotgun (WGS) entry which is preliminary data.</text>
</comment>
<reference evidence="1" key="1">
    <citation type="journal article" date="2014" name="Front. Microbiol.">
        <title>High frequency of phylogenetically diverse reductive dehalogenase-homologous genes in deep subseafloor sedimentary metagenomes.</title>
        <authorList>
            <person name="Kawai M."/>
            <person name="Futagami T."/>
            <person name="Toyoda A."/>
            <person name="Takaki Y."/>
            <person name="Nishi S."/>
            <person name="Hori S."/>
            <person name="Arai W."/>
            <person name="Tsubouchi T."/>
            <person name="Morono Y."/>
            <person name="Uchiyama I."/>
            <person name="Ito T."/>
            <person name="Fujiyama A."/>
            <person name="Inagaki F."/>
            <person name="Takami H."/>
        </authorList>
    </citation>
    <scope>NUCLEOTIDE SEQUENCE</scope>
    <source>
        <strain evidence="1">Expedition CK06-06</strain>
    </source>
</reference>
<evidence type="ECO:0000313" key="1">
    <source>
        <dbReference type="EMBL" id="GAI36513.1"/>
    </source>
</evidence>
<name>X1MZ02_9ZZZZ</name>
<proteinExistence type="predicted"/>
<organism evidence="1">
    <name type="scientific">marine sediment metagenome</name>
    <dbReference type="NCBI Taxonomy" id="412755"/>
    <lineage>
        <taxon>unclassified sequences</taxon>
        <taxon>metagenomes</taxon>
        <taxon>ecological metagenomes</taxon>
    </lineage>
</organism>
<sequence length="56" mass="6547">MPSDKRPYWYEPAEVWEWMNHASEDEASWSQADFEEVFALDEETTDTAFTGGDNVQ</sequence>
<dbReference type="AlphaFoldDB" id="X1MZ02"/>
<accession>X1MZ02</accession>
<protein>
    <submittedName>
        <fullName evidence="1">Uncharacterized protein</fullName>
    </submittedName>
</protein>